<keyword evidence="3" id="KW-0378">Hydrolase</keyword>
<dbReference type="InterPro" id="IPR037057">
    <property type="entry name" value="DNA_rep_MutH/T2_RE_sf"/>
</dbReference>
<dbReference type="SUPFAM" id="SSF52980">
    <property type="entry name" value="Restriction endonuclease-like"/>
    <property type="match status" value="1"/>
</dbReference>
<dbReference type="InterPro" id="IPR011335">
    <property type="entry name" value="Restrct_endonuc-II-like"/>
</dbReference>
<protein>
    <submittedName>
        <fullName evidence="5">Restriction endonuclease</fullName>
    </submittedName>
</protein>
<dbReference type="AlphaFoldDB" id="A0A5N0UTK8"/>
<dbReference type="OrthoDB" id="9179812at2"/>
<comment type="caution">
    <text evidence="5">The sequence shown here is derived from an EMBL/GenBank/DDBJ whole genome shotgun (WGS) entry which is preliminary data.</text>
</comment>
<dbReference type="Pfam" id="PF09126">
    <property type="entry name" value="NaeI"/>
    <property type="match status" value="1"/>
</dbReference>
<dbReference type="GO" id="GO:0003677">
    <property type="term" value="F:DNA binding"/>
    <property type="evidence" value="ECO:0007669"/>
    <property type="project" value="InterPro"/>
</dbReference>
<reference evidence="5" key="1">
    <citation type="submission" date="2019-09" db="EMBL/GenBank/DDBJ databases">
        <authorList>
            <person name="Teo W.F.A."/>
            <person name="Duangmal K."/>
        </authorList>
    </citation>
    <scope>NUCLEOTIDE SEQUENCE [LARGE SCALE GENOMIC DNA]</scope>
    <source>
        <strain evidence="5">K81G1</strain>
    </source>
</reference>
<keyword evidence="1" id="KW-0540">Nuclease</keyword>
<keyword evidence="6" id="KW-1185">Reference proteome</keyword>
<evidence type="ECO:0000259" key="4">
    <source>
        <dbReference type="Pfam" id="PF09126"/>
    </source>
</evidence>
<dbReference type="Gene3D" id="1.10.10.10">
    <property type="entry name" value="Winged helix-like DNA-binding domain superfamily/Winged helix DNA-binding domain"/>
    <property type="match status" value="1"/>
</dbReference>
<feature type="domain" description="Type II restriction enzyme NaeI" evidence="4">
    <location>
        <begin position="18"/>
        <end position="295"/>
    </location>
</feature>
<name>A0A5N0UTK8_9PSEU</name>
<gene>
    <name evidence="5" type="ORF">FPZ12_031540</name>
</gene>
<dbReference type="GO" id="GO:0009036">
    <property type="term" value="F:type II site-specific deoxyribonuclease activity"/>
    <property type="evidence" value="ECO:0007669"/>
    <property type="project" value="InterPro"/>
</dbReference>
<evidence type="ECO:0000256" key="3">
    <source>
        <dbReference type="ARBA" id="ARBA00022801"/>
    </source>
</evidence>
<evidence type="ECO:0000313" key="6">
    <source>
        <dbReference type="Proteomes" id="UP000319769"/>
    </source>
</evidence>
<sequence length="304" mass="34409">MSLLPDLNSEPDPALDEVEAEIRRCDPDGSRWAAVVRHTYDVIYNGQETGRYRWDQLMKTEKTHFGTLFEINAQREFKFEGGDATDYRIFGHEVDAKWSQRSGGWMLPPEVFDQLALVATGDDQRSVWSLGLIRVTAAVRSERGNRDKKSHLNELGRATVRWLWKDAPLRPNVLLQLPPDVVDHVFDHPHGTQRTHRLFRAAEGLIVHRNSVATVSRQLDAQKRVRYNGGSRSALAPEGYLILSGTYHRQLAFDLGVAVPLSDEYISVRVVPSEDSRGALIGGRLWRRARPGEEILEAAPRIGE</sequence>
<dbReference type="InterPro" id="IPR036388">
    <property type="entry name" value="WH-like_DNA-bd_sf"/>
</dbReference>
<dbReference type="CDD" id="cd22338">
    <property type="entry name" value="NaeI-like"/>
    <property type="match status" value="1"/>
</dbReference>
<dbReference type="Gene3D" id="3.40.600.10">
    <property type="entry name" value="DNA mismatch repair MutH/Restriction endonuclease, type II"/>
    <property type="match status" value="1"/>
</dbReference>
<evidence type="ECO:0000256" key="2">
    <source>
        <dbReference type="ARBA" id="ARBA00022759"/>
    </source>
</evidence>
<dbReference type="GO" id="GO:0009307">
    <property type="term" value="P:DNA restriction-modification system"/>
    <property type="evidence" value="ECO:0007669"/>
    <property type="project" value="InterPro"/>
</dbReference>
<accession>A0A5N0UTK8</accession>
<dbReference type="EMBL" id="VMNW02000064">
    <property type="protein sequence ID" value="KAA9154567.1"/>
    <property type="molecule type" value="Genomic_DNA"/>
</dbReference>
<organism evidence="5 6">
    <name type="scientific">Amycolatopsis acidicola</name>
    <dbReference type="NCBI Taxonomy" id="2596893"/>
    <lineage>
        <taxon>Bacteria</taxon>
        <taxon>Bacillati</taxon>
        <taxon>Actinomycetota</taxon>
        <taxon>Actinomycetes</taxon>
        <taxon>Pseudonocardiales</taxon>
        <taxon>Pseudonocardiaceae</taxon>
        <taxon>Amycolatopsis</taxon>
    </lineage>
</organism>
<keyword evidence="2 5" id="KW-0255">Endonuclease</keyword>
<dbReference type="RefSeq" id="WP_144758130.1">
    <property type="nucleotide sequence ID" value="NZ_VMNW02000064.1"/>
</dbReference>
<proteinExistence type="predicted"/>
<evidence type="ECO:0000313" key="5">
    <source>
        <dbReference type="EMBL" id="KAA9154567.1"/>
    </source>
</evidence>
<evidence type="ECO:0000256" key="1">
    <source>
        <dbReference type="ARBA" id="ARBA00022722"/>
    </source>
</evidence>
<dbReference type="Proteomes" id="UP000319769">
    <property type="component" value="Unassembled WGS sequence"/>
</dbReference>
<dbReference type="InterPro" id="IPR015210">
    <property type="entry name" value="NaeI"/>
</dbReference>